<comment type="caution">
    <text evidence="1">The sequence shown here is derived from an EMBL/GenBank/DDBJ whole genome shotgun (WGS) entry which is preliminary data.</text>
</comment>
<reference evidence="1" key="1">
    <citation type="submission" date="2018-11" db="EMBL/GenBank/DDBJ databases">
        <title>The sequence and de novo assembly of Larimichthys crocea genome using PacBio and Hi-C technologies.</title>
        <authorList>
            <person name="Xu P."/>
            <person name="Chen B."/>
            <person name="Zhou Z."/>
            <person name="Ke Q."/>
            <person name="Wu Y."/>
            <person name="Bai H."/>
            <person name="Pu F."/>
        </authorList>
    </citation>
    <scope>NUCLEOTIDE SEQUENCE</scope>
    <source>
        <tissue evidence="1">Muscle</tissue>
    </source>
</reference>
<dbReference type="Proteomes" id="UP000793456">
    <property type="component" value="Chromosome I"/>
</dbReference>
<dbReference type="EMBL" id="CM011674">
    <property type="protein sequence ID" value="TMS22843.1"/>
    <property type="molecule type" value="Genomic_DNA"/>
</dbReference>
<keyword evidence="2" id="KW-1185">Reference proteome</keyword>
<evidence type="ECO:0000313" key="2">
    <source>
        <dbReference type="Proteomes" id="UP000793456"/>
    </source>
</evidence>
<name>A0ACD3RTS7_LARCR</name>
<protein>
    <submittedName>
        <fullName evidence="1">Uncharacterized protein</fullName>
    </submittedName>
</protein>
<proteinExistence type="predicted"/>
<evidence type="ECO:0000313" key="1">
    <source>
        <dbReference type="EMBL" id="TMS22843.1"/>
    </source>
</evidence>
<accession>A0ACD3RTS7</accession>
<organism evidence="1 2">
    <name type="scientific">Larimichthys crocea</name>
    <name type="common">Large yellow croaker</name>
    <name type="synonym">Pseudosciaena crocea</name>
    <dbReference type="NCBI Taxonomy" id="215358"/>
    <lineage>
        <taxon>Eukaryota</taxon>
        <taxon>Metazoa</taxon>
        <taxon>Chordata</taxon>
        <taxon>Craniata</taxon>
        <taxon>Vertebrata</taxon>
        <taxon>Euteleostomi</taxon>
        <taxon>Actinopterygii</taxon>
        <taxon>Neopterygii</taxon>
        <taxon>Teleostei</taxon>
        <taxon>Neoteleostei</taxon>
        <taxon>Acanthomorphata</taxon>
        <taxon>Eupercaria</taxon>
        <taxon>Sciaenidae</taxon>
        <taxon>Larimichthys</taxon>
    </lineage>
</organism>
<gene>
    <name evidence="1" type="ORF">E3U43_008149</name>
</gene>
<sequence length="53" mass="5715">MLQALKGVRQLHSSSMKQAGGNIAGLFSALYPEMVDAVVLLDSYGFLPTELVF</sequence>